<dbReference type="InterPro" id="IPR051055">
    <property type="entry name" value="PIF1_helicase"/>
</dbReference>
<keyword evidence="1" id="KW-0378">Hydrolase</keyword>
<gene>
    <name evidence="1" type="ORF">KUF71_014636</name>
</gene>
<keyword evidence="2" id="KW-1185">Reference proteome</keyword>
<dbReference type="PANTHER" id="PTHR47642">
    <property type="entry name" value="ATP-DEPENDENT DNA HELICASE"/>
    <property type="match status" value="1"/>
</dbReference>
<dbReference type="PANTHER" id="PTHR47642:SF3">
    <property type="entry name" value="ATP-DEPENDENT DNA HELICASE"/>
    <property type="match status" value="1"/>
</dbReference>
<reference evidence="1" key="2">
    <citation type="journal article" date="2023" name="BMC Genomics">
        <title>Pest status, molecular evolution, and epigenetic factors derived from the genome assembly of Frankliniella fusca, a thysanopteran phytovirus vector.</title>
        <authorList>
            <person name="Catto M.A."/>
            <person name="Labadie P.E."/>
            <person name="Jacobson A.L."/>
            <person name="Kennedy G.G."/>
            <person name="Srinivasan R."/>
            <person name="Hunt B.G."/>
        </authorList>
    </citation>
    <scope>NUCLEOTIDE SEQUENCE</scope>
    <source>
        <strain evidence="1">PL_HMW_Pooled</strain>
    </source>
</reference>
<dbReference type="EMBL" id="JAHWGI010001260">
    <property type="protein sequence ID" value="KAK3926419.1"/>
    <property type="molecule type" value="Genomic_DNA"/>
</dbReference>
<organism evidence="1 2">
    <name type="scientific">Frankliniella fusca</name>
    <dbReference type="NCBI Taxonomy" id="407009"/>
    <lineage>
        <taxon>Eukaryota</taxon>
        <taxon>Metazoa</taxon>
        <taxon>Ecdysozoa</taxon>
        <taxon>Arthropoda</taxon>
        <taxon>Hexapoda</taxon>
        <taxon>Insecta</taxon>
        <taxon>Pterygota</taxon>
        <taxon>Neoptera</taxon>
        <taxon>Paraneoptera</taxon>
        <taxon>Thysanoptera</taxon>
        <taxon>Terebrantia</taxon>
        <taxon>Thripoidea</taxon>
        <taxon>Thripidae</taxon>
        <taxon>Frankliniella</taxon>
    </lineage>
</organism>
<comment type="caution">
    <text evidence="1">The sequence shown here is derived from an EMBL/GenBank/DDBJ whole genome shotgun (WGS) entry which is preliminary data.</text>
</comment>
<evidence type="ECO:0000313" key="2">
    <source>
        <dbReference type="Proteomes" id="UP001219518"/>
    </source>
</evidence>
<evidence type="ECO:0000313" key="1">
    <source>
        <dbReference type="EMBL" id="KAK3926419.1"/>
    </source>
</evidence>
<protein>
    <submittedName>
        <fullName evidence="1">ATP-dependent DNA helicase</fullName>
    </submittedName>
</protein>
<dbReference type="CDD" id="cd18809">
    <property type="entry name" value="SF1_C_RecD"/>
    <property type="match status" value="1"/>
</dbReference>
<accession>A0AAE1LPR7</accession>
<dbReference type="SUPFAM" id="SSF52540">
    <property type="entry name" value="P-loop containing nucleoside triphosphate hydrolases"/>
    <property type="match status" value="1"/>
</dbReference>
<reference evidence="1" key="1">
    <citation type="submission" date="2021-07" db="EMBL/GenBank/DDBJ databases">
        <authorList>
            <person name="Catto M.A."/>
            <person name="Jacobson A."/>
            <person name="Kennedy G."/>
            <person name="Labadie P."/>
            <person name="Hunt B.G."/>
            <person name="Srinivasan R."/>
        </authorList>
    </citation>
    <scope>NUCLEOTIDE SEQUENCE</scope>
    <source>
        <strain evidence="1">PL_HMW_Pooled</strain>
        <tissue evidence="1">Head</tissue>
    </source>
</reference>
<keyword evidence="1" id="KW-0547">Nucleotide-binding</keyword>
<keyword evidence="1" id="KW-0067">ATP-binding</keyword>
<dbReference type="Gene3D" id="3.40.50.300">
    <property type="entry name" value="P-loop containing nucleotide triphosphate hydrolases"/>
    <property type="match status" value="1"/>
</dbReference>
<dbReference type="AlphaFoldDB" id="A0AAE1LPR7"/>
<dbReference type="GO" id="GO:0004386">
    <property type="term" value="F:helicase activity"/>
    <property type="evidence" value="ECO:0007669"/>
    <property type="project" value="UniProtKB-KW"/>
</dbReference>
<proteinExistence type="predicted"/>
<sequence>MDANGVTCSREQFPVTLAYSTTIHKSQGLTLTKAFVDIGEKEMSPGLTYVAFSRVKSLSGLNLAPFNYKRLKSLSKSLAIHKRLAWEQHLQNIQLDTF</sequence>
<dbReference type="InterPro" id="IPR027417">
    <property type="entry name" value="P-loop_NTPase"/>
</dbReference>
<dbReference type="Proteomes" id="UP001219518">
    <property type="component" value="Unassembled WGS sequence"/>
</dbReference>
<keyword evidence="1" id="KW-0347">Helicase</keyword>
<name>A0AAE1LPR7_9NEOP</name>